<feature type="domain" description="Nudix hydrolase" evidence="4">
    <location>
        <begin position="2"/>
        <end position="136"/>
    </location>
</feature>
<sequence>MKNNIVVVVKGVIENKGRVLILKRSGADEVSAGSWETVGGKIDFGEELEEALAREVKEEAGINVSVEKLLFATTFFTDPHRQIVLLTYLCRAIDDQVILSEEHSEYMWATRSELYDYLPQTILNDFKKYNVIDTVEIIAEQYDLK</sequence>
<reference evidence="5 6" key="1">
    <citation type="submission" date="2018-04" db="EMBL/GenBank/DDBJ databases">
        <title>Paenibacillus taichungensis Genome sequencing and assembly.</title>
        <authorList>
            <person name="Xu J."/>
            <person name="Rensing C."/>
            <person name="Mazhar H.S."/>
        </authorList>
    </citation>
    <scope>NUCLEOTIDE SEQUENCE [LARGE SCALE GENOMIC DNA]</scope>
    <source>
        <strain evidence="5 6">NC1</strain>
    </source>
</reference>
<dbReference type="InterPro" id="IPR015797">
    <property type="entry name" value="NUDIX_hydrolase-like_dom_sf"/>
</dbReference>
<evidence type="ECO:0000259" key="4">
    <source>
        <dbReference type="PROSITE" id="PS51462"/>
    </source>
</evidence>
<evidence type="ECO:0000313" key="5">
    <source>
        <dbReference type="EMBL" id="RAW16860.1"/>
    </source>
</evidence>
<dbReference type="CDD" id="cd04699">
    <property type="entry name" value="NUDIX_MutT_Nudt1"/>
    <property type="match status" value="1"/>
</dbReference>
<dbReference type="PANTHER" id="PTHR43736:SF1">
    <property type="entry name" value="DIHYDRONEOPTERIN TRIPHOSPHATE DIPHOSPHATASE"/>
    <property type="match status" value="1"/>
</dbReference>
<protein>
    <submittedName>
        <fullName evidence="5">DNA mismatch repair protein MutT</fullName>
    </submittedName>
</protein>
<dbReference type="RefSeq" id="WP_113052513.1">
    <property type="nucleotide sequence ID" value="NZ_CP175536.1"/>
</dbReference>
<evidence type="ECO:0000256" key="3">
    <source>
        <dbReference type="RuleBase" id="RU003476"/>
    </source>
</evidence>
<dbReference type="Gene3D" id="3.90.79.10">
    <property type="entry name" value="Nucleoside Triphosphate Pyrophosphohydrolase"/>
    <property type="match status" value="1"/>
</dbReference>
<dbReference type="InterPro" id="IPR020084">
    <property type="entry name" value="NUDIX_hydrolase_CS"/>
</dbReference>
<dbReference type="SUPFAM" id="SSF55811">
    <property type="entry name" value="Nudix"/>
    <property type="match status" value="1"/>
</dbReference>
<organism evidence="5 6">
    <name type="scientific">Paenibacillus taichungensis</name>
    <dbReference type="NCBI Taxonomy" id="484184"/>
    <lineage>
        <taxon>Bacteria</taxon>
        <taxon>Bacillati</taxon>
        <taxon>Bacillota</taxon>
        <taxon>Bacilli</taxon>
        <taxon>Bacillales</taxon>
        <taxon>Paenibacillaceae</taxon>
        <taxon>Paenibacillus</taxon>
    </lineage>
</organism>
<dbReference type="Proteomes" id="UP000250642">
    <property type="component" value="Unassembled WGS sequence"/>
</dbReference>
<dbReference type="PANTHER" id="PTHR43736">
    <property type="entry name" value="ADP-RIBOSE PYROPHOSPHATASE"/>
    <property type="match status" value="1"/>
</dbReference>
<evidence type="ECO:0000313" key="6">
    <source>
        <dbReference type="Proteomes" id="UP000250642"/>
    </source>
</evidence>
<keyword evidence="2 3" id="KW-0378">Hydrolase</keyword>
<comment type="similarity">
    <text evidence="1 3">Belongs to the Nudix hydrolase family.</text>
</comment>
<name>A0A329QWP3_9BACL</name>
<dbReference type="GO" id="GO:0016787">
    <property type="term" value="F:hydrolase activity"/>
    <property type="evidence" value="ECO:0007669"/>
    <property type="project" value="UniProtKB-KW"/>
</dbReference>
<dbReference type="EMBL" id="QEVW01000005">
    <property type="protein sequence ID" value="RAW16860.1"/>
    <property type="molecule type" value="Genomic_DNA"/>
</dbReference>
<dbReference type="InterPro" id="IPR000086">
    <property type="entry name" value="NUDIX_hydrolase_dom"/>
</dbReference>
<dbReference type="AlphaFoldDB" id="A0A329QWP3"/>
<proteinExistence type="inferred from homology"/>
<dbReference type="PROSITE" id="PS00893">
    <property type="entry name" value="NUDIX_BOX"/>
    <property type="match status" value="1"/>
</dbReference>
<gene>
    <name evidence="5" type="ORF">DC345_07085</name>
</gene>
<dbReference type="InterPro" id="IPR020476">
    <property type="entry name" value="Nudix_hydrolase"/>
</dbReference>
<evidence type="ECO:0000256" key="1">
    <source>
        <dbReference type="ARBA" id="ARBA00005582"/>
    </source>
</evidence>
<evidence type="ECO:0000256" key="2">
    <source>
        <dbReference type="ARBA" id="ARBA00022801"/>
    </source>
</evidence>
<dbReference type="PROSITE" id="PS51462">
    <property type="entry name" value="NUDIX"/>
    <property type="match status" value="1"/>
</dbReference>
<dbReference type="PRINTS" id="PR00502">
    <property type="entry name" value="NUDIXFAMILY"/>
</dbReference>
<accession>A0A329QWP3</accession>
<dbReference type="Pfam" id="PF00293">
    <property type="entry name" value="NUDIX"/>
    <property type="match status" value="1"/>
</dbReference>
<comment type="caution">
    <text evidence="5">The sequence shown here is derived from an EMBL/GenBank/DDBJ whole genome shotgun (WGS) entry which is preliminary data.</text>
</comment>